<gene>
    <name evidence="13" type="ORF">JF290_07025</name>
</gene>
<dbReference type="FunFam" id="3.40.980.10:FF:000004">
    <property type="entry name" value="Molybdopterin molybdenumtransferase"/>
    <property type="match status" value="1"/>
</dbReference>
<keyword evidence="5 11" id="KW-0500">Molybdenum</keyword>
<evidence type="ECO:0000256" key="9">
    <source>
        <dbReference type="ARBA" id="ARBA00023150"/>
    </source>
</evidence>
<feature type="domain" description="MoaB/Mog" evidence="12">
    <location>
        <begin position="485"/>
        <end position="622"/>
    </location>
</feature>
<dbReference type="InterPro" id="IPR036135">
    <property type="entry name" value="MoeA_linker/N_sf"/>
</dbReference>
<evidence type="ECO:0000256" key="2">
    <source>
        <dbReference type="ARBA" id="ARBA00002901"/>
    </source>
</evidence>
<proteinExistence type="inferred from homology"/>
<dbReference type="EMBL" id="JAELVR010000004">
    <property type="protein sequence ID" value="MBJ6371276.1"/>
    <property type="molecule type" value="Genomic_DNA"/>
</dbReference>
<dbReference type="Gene3D" id="2.40.340.10">
    <property type="entry name" value="MoeA, C-terminal, domain IV"/>
    <property type="match status" value="1"/>
</dbReference>
<dbReference type="SMART" id="SM00852">
    <property type="entry name" value="MoCF_biosynth"/>
    <property type="match status" value="1"/>
</dbReference>
<keyword evidence="8 11" id="KW-0460">Magnesium</keyword>
<name>A0A8J7LZM2_9RHOB</name>
<dbReference type="PANTHER" id="PTHR10192">
    <property type="entry name" value="MOLYBDOPTERIN BIOSYNTHESIS PROTEIN"/>
    <property type="match status" value="1"/>
</dbReference>
<evidence type="ECO:0000256" key="11">
    <source>
        <dbReference type="RuleBase" id="RU365090"/>
    </source>
</evidence>
<dbReference type="Pfam" id="PF00994">
    <property type="entry name" value="MoCF_biosynth"/>
    <property type="match status" value="1"/>
</dbReference>
<dbReference type="InterPro" id="IPR038987">
    <property type="entry name" value="MoeA-like"/>
</dbReference>
<keyword evidence="14" id="KW-1185">Reference proteome</keyword>
<evidence type="ECO:0000256" key="10">
    <source>
        <dbReference type="ARBA" id="ARBA00047317"/>
    </source>
</evidence>
<dbReference type="SUPFAM" id="SSF63882">
    <property type="entry name" value="MoeA N-terminal region -like"/>
    <property type="match status" value="1"/>
</dbReference>
<dbReference type="InterPro" id="IPR036688">
    <property type="entry name" value="MoeA_C_domain_IV_sf"/>
</dbReference>
<dbReference type="PANTHER" id="PTHR10192:SF5">
    <property type="entry name" value="GEPHYRIN"/>
    <property type="match status" value="1"/>
</dbReference>
<dbReference type="Gene3D" id="3.90.105.10">
    <property type="entry name" value="Molybdopterin biosynthesis moea protein, domain 2"/>
    <property type="match status" value="1"/>
</dbReference>
<dbReference type="NCBIfam" id="NF045515">
    <property type="entry name" value="Glp_gephyrin"/>
    <property type="match status" value="1"/>
</dbReference>
<keyword evidence="9 11" id="KW-0501">Molybdenum cofactor biosynthesis</keyword>
<comment type="cofactor">
    <cofactor evidence="1 11">
        <name>Mg(2+)</name>
        <dbReference type="ChEBI" id="CHEBI:18420"/>
    </cofactor>
</comment>
<reference evidence="13" key="1">
    <citation type="submission" date="2020-12" db="EMBL/GenBank/DDBJ databases">
        <title>Sedimentitalea sp. nov., isolated from sand in Incheon.</title>
        <authorList>
            <person name="Kim W."/>
        </authorList>
    </citation>
    <scope>NUCLEOTIDE SEQUENCE</scope>
    <source>
        <strain evidence="13">CAU 1593</strain>
    </source>
</reference>
<dbReference type="InterPro" id="IPR001453">
    <property type="entry name" value="MoaB/Mog_dom"/>
</dbReference>
<evidence type="ECO:0000256" key="5">
    <source>
        <dbReference type="ARBA" id="ARBA00022505"/>
    </source>
</evidence>
<comment type="pathway">
    <text evidence="3 11">Cofactor biosynthesis; molybdopterin biosynthesis.</text>
</comment>
<dbReference type="CDD" id="cd00887">
    <property type="entry name" value="MoeA"/>
    <property type="match status" value="1"/>
</dbReference>
<evidence type="ECO:0000313" key="14">
    <source>
        <dbReference type="Proteomes" id="UP000619079"/>
    </source>
</evidence>
<evidence type="ECO:0000256" key="8">
    <source>
        <dbReference type="ARBA" id="ARBA00022842"/>
    </source>
</evidence>
<evidence type="ECO:0000256" key="6">
    <source>
        <dbReference type="ARBA" id="ARBA00022679"/>
    </source>
</evidence>
<dbReference type="Proteomes" id="UP000619079">
    <property type="component" value="Unassembled WGS sequence"/>
</dbReference>
<dbReference type="SUPFAM" id="SSF63867">
    <property type="entry name" value="MoeA C-terminal domain-like"/>
    <property type="match status" value="1"/>
</dbReference>
<dbReference type="InterPro" id="IPR036425">
    <property type="entry name" value="MoaB/Mog-like_dom_sf"/>
</dbReference>
<dbReference type="GO" id="GO:0006777">
    <property type="term" value="P:Mo-molybdopterin cofactor biosynthetic process"/>
    <property type="evidence" value="ECO:0007669"/>
    <property type="project" value="UniProtKB-UniRule"/>
</dbReference>
<dbReference type="PROSITE" id="PS01079">
    <property type="entry name" value="MOCF_BIOSYNTHESIS_2"/>
    <property type="match status" value="1"/>
</dbReference>
<dbReference type="InterPro" id="IPR005111">
    <property type="entry name" value="MoeA_C_domain_IV"/>
</dbReference>
<dbReference type="GO" id="GO:0005829">
    <property type="term" value="C:cytosol"/>
    <property type="evidence" value="ECO:0007669"/>
    <property type="project" value="TreeGrafter"/>
</dbReference>
<dbReference type="UniPathway" id="UPA00344"/>
<dbReference type="Gene3D" id="2.170.190.11">
    <property type="entry name" value="Molybdopterin biosynthesis moea protein, domain 3"/>
    <property type="match status" value="1"/>
</dbReference>
<dbReference type="InterPro" id="IPR008284">
    <property type="entry name" value="MoCF_biosynth_CS"/>
</dbReference>
<dbReference type="EC" id="2.10.1.1" evidence="11"/>
<dbReference type="AlphaFoldDB" id="A0A8J7LZM2"/>
<evidence type="ECO:0000256" key="1">
    <source>
        <dbReference type="ARBA" id="ARBA00001946"/>
    </source>
</evidence>
<dbReference type="RefSeq" id="WP_199024133.1">
    <property type="nucleotide sequence ID" value="NZ_JAELVR010000004.1"/>
</dbReference>
<dbReference type="Pfam" id="PF03454">
    <property type="entry name" value="MoeA_C"/>
    <property type="match status" value="1"/>
</dbReference>
<dbReference type="Pfam" id="PF03453">
    <property type="entry name" value="MoeA_N"/>
    <property type="match status" value="1"/>
</dbReference>
<dbReference type="SUPFAM" id="SSF53218">
    <property type="entry name" value="Molybdenum cofactor biosynthesis proteins"/>
    <property type="match status" value="1"/>
</dbReference>
<comment type="function">
    <text evidence="2 11">Catalyzes the insertion of molybdate into adenylated molybdopterin with the concomitant release of AMP.</text>
</comment>
<protein>
    <recommendedName>
        <fullName evidence="11">Molybdopterin molybdenumtransferase</fullName>
        <ecNumber evidence="11">2.10.1.1</ecNumber>
    </recommendedName>
</protein>
<keyword evidence="7 11" id="KW-0479">Metal-binding</keyword>
<comment type="catalytic activity">
    <reaction evidence="10">
        <text>adenylyl-molybdopterin + molybdate = Mo-molybdopterin + AMP + H(+)</text>
        <dbReference type="Rhea" id="RHEA:35047"/>
        <dbReference type="ChEBI" id="CHEBI:15378"/>
        <dbReference type="ChEBI" id="CHEBI:36264"/>
        <dbReference type="ChEBI" id="CHEBI:62727"/>
        <dbReference type="ChEBI" id="CHEBI:71302"/>
        <dbReference type="ChEBI" id="CHEBI:456215"/>
        <dbReference type="EC" id="2.10.1.1"/>
    </reaction>
</comment>
<dbReference type="InterPro" id="IPR005110">
    <property type="entry name" value="MoeA_linker/N"/>
</dbReference>
<evidence type="ECO:0000259" key="12">
    <source>
        <dbReference type="SMART" id="SM00852"/>
    </source>
</evidence>
<evidence type="ECO:0000256" key="7">
    <source>
        <dbReference type="ARBA" id="ARBA00022723"/>
    </source>
</evidence>
<dbReference type="GO" id="GO:0061599">
    <property type="term" value="F:molybdopterin molybdotransferase activity"/>
    <property type="evidence" value="ECO:0007669"/>
    <property type="project" value="UniProtKB-UniRule"/>
</dbReference>
<dbReference type="NCBIfam" id="TIGR00177">
    <property type="entry name" value="molyb_syn"/>
    <property type="match status" value="1"/>
</dbReference>
<evidence type="ECO:0000313" key="13">
    <source>
        <dbReference type="EMBL" id="MBJ6371276.1"/>
    </source>
</evidence>
<evidence type="ECO:0000256" key="3">
    <source>
        <dbReference type="ARBA" id="ARBA00005046"/>
    </source>
</evidence>
<sequence length="707" mass="75965">MSGFDTVVIVDWSAGKRAPKRPTKDAIWIGIARGSGEEEPLYFRSRIEAEAWITHFLQTENAAGRRVLMGFDFPFGYPRGTARAVTGSNDVFALWTWLESRIRDDDAGENNRFDVAEEMNRCFEGLGPFWGKPSRDMWPDVPYRKAGIAFERIAERRSADVRANAASSCFQLAFPPTVGSQVLMGLPMLARLRRLPGVAVWPFDAWDDAQTVLAEIWPGLIEPAVRQALDAADPPIRDREQVRLLARAVAGLTPDRLAVMMQDFPEEAREEAWILGAGHAEELRALAGPVPLAPPPLRNDCFSLPAGVDWTPVDEALALLRTRLTCTVGSEVVDIGAAQGRVLAQDVIAVRSNPPQANSAVDGYGFAGGVPEGDHVLPLIEGRAAAGVPFDGAVPSGHAIRILTGAALPEGVDTVLLEEDVASDGQRIAFRGPLKMGANARRAGEDVVEGATALRAGRVVTAADLALLAAVGVSRVMVRHRLRVAILSTGDELVEPGQAAGPGQIFDANRPMLLGMIRAFGFQPVDMGRVADDRAALRARLESAARQADVILTSGGASAGDEDHVSALLRETGAMQEWRIAVKPGRPLALGLWSGTPVFGLPGNPVAAMVCTLIFAHPAMALLAGAAWQAPQGFDLPAAFEKRKKPGRREYLRARVRDGRAEVFKSEGSGRISGLSWAEGLVEIGDGERHIRPGDMVRFIPYGSFGL</sequence>
<keyword evidence="6 11" id="KW-0808">Transferase</keyword>
<organism evidence="13 14">
    <name type="scientific">Sedimentitalea arenosa</name>
    <dbReference type="NCBI Taxonomy" id="2798803"/>
    <lineage>
        <taxon>Bacteria</taxon>
        <taxon>Pseudomonadati</taxon>
        <taxon>Pseudomonadota</taxon>
        <taxon>Alphaproteobacteria</taxon>
        <taxon>Rhodobacterales</taxon>
        <taxon>Paracoccaceae</taxon>
        <taxon>Sedimentitalea</taxon>
    </lineage>
</organism>
<accession>A0A8J7LZM2</accession>
<dbReference type="Gene3D" id="3.40.980.10">
    <property type="entry name" value="MoaB/Mog-like domain"/>
    <property type="match status" value="1"/>
</dbReference>
<evidence type="ECO:0000256" key="4">
    <source>
        <dbReference type="ARBA" id="ARBA00010763"/>
    </source>
</evidence>
<dbReference type="GO" id="GO:0046872">
    <property type="term" value="F:metal ion binding"/>
    <property type="evidence" value="ECO:0007669"/>
    <property type="project" value="UniProtKB-UniRule"/>
</dbReference>
<comment type="caution">
    <text evidence="13">The sequence shown here is derived from an EMBL/GenBank/DDBJ whole genome shotgun (WGS) entry which is preliminary data.</text>
</comment>
<comment type="similarity">
    <text evidence="4 11">Belongs to the MoeA family.</text>
</comment>